<protein>
    <submittedName>
        <fullName evidence="2">Leucine--tRNA ligase</fullName>
    </submittedName>
</protein>
<dbReference type="GO" id="GO:0004823">
    <property type="term" value="F:leucine-tRNA ligase activity"/>
    <property type="evidence" value="ECO:0007669"/>
    <property type="project" value="InterPro"/>
</dbReference>
<comment type="caution">
    <text evidence="2">The sequence shown here is derived from an EMBL/GenBank/DDBJ whole genome shotgun (WGS) entry which is preliminary data.</text>
</comment>
<evidence type="ECO:0000313" key="2">
    <source>
        <dbReference type="EMBL" id="KHN71866.1"/>
    </source>
</evidence>
<comment type="similarity">
    <text evidence="1">Belongs to the class-I aminoacyl-tRNA synthetase family.</text>
</comment>
<dbReference type="PANTHER" id="PTHR45794:SF1">
    <property type="entry name" value="LEUCINE--TRNA LIGASE, CYTOPLASMIC"/>
    <property type="match status" value="1"/>
</dbReference>
<dbReference type="PANTHER" id="PTHR45794">
    <property type="entry name" value="LEUCYL-TRNA SYNTHETASE"/>
    <property type="match status" value="1"/>
</dbReference>
<gene>
    <name evidence="2" type="primary">lrs-1</name>
    <name evidence="2" type="ORF">Tcan_02033</name>
</gene>
<keyword evidence="3" id="KW-1185">Reference proteome</keyword>
<dbReference type="InterPro" id="IPR004493">
    <property type="entry name" value="Leu-tRNA-synth_Ia_arc/euk"/>
</dbReference>
<organism evidence="2 3">
    <name type="scientific">Toxocara canis</name>
    <name type="common">Canine roundworm</name>
    <dbReference type="NCBI Taxonomy" id="6265"/>
    <lineage>
        <taxon>Eukaryota</taxon>
        <taxon>Metazoa</taxon>
        <taxon>Ecdysozoa</taxon>
        <taxon>Nematoda</taxon>
        <taxon>Chromadorea</taxon>
        <taxon>Rhabditida</taxon>
        <taxon>Spirurina</taxon>
        <taxon>Ascaridomorpha</taxon>
        <taxon>Ascaridoidea</taxon>
        <taxon>Toxocaridae</taxon>
        <taxon>Toxocara</taxon>
    </lineage>
</organism>
<dbReference type="EMBL" id="JPKZ01017469">
    <property type="protein sequence ID" value="KHN71866.1"/>
    <property type="molecule type" value="Genomic_DNA"/>
</dbReference>
<keyword evidence="2" id="KW-0436">Ligase</keyword>
<evidence type="ECO:0000313" key="3">
    <source>
        <dbReference type="Proteomes" id="UP000031036"/>
    </source>
</evidence>
<reference evidence="2 3" key="1">
    <citation type="submission" date="2014-11" db="EMBL/GenBank/DDBJ databases">
        <title>Genetic blueprint of the zoonotic pathogen Toxocara canis.</title>
        <authorList>
            <person name="Zhu X.-Q."/>
            <person name="Korhonen P.K."/>
            <person name="Cai H."/>
            <person name="Young N.D."/>
            <person name="Nejsum P."/>
            <person name="von Samson-Himmelstjerna G."/>
            <person name="Boag P.R."/>
            <person name="Tan P."/>
            <person name="Li Q."/>
            <person name="Min J."/>
            <person name="Yang Y."/>
            <person name="Wang X."/>
            <person name="Fang X."/>
            <person name="Hall R.S."/>
            <person name="Hofmann A."/>
            <person name="Sternberg P.W."/>
            <person name="Jex A.R."/>
            <person name="Gasser R.B."/>
        </authorList>
    </citation>
    <scope>NUCLEOTIDE SEQUENCE [LARGE SCALE GENOMIC DNA]</scope>
    <source>
        <strain evidence="2">PN_DK_2014</strain>
    </source>
</reference>
<accession>A0A0B2ULF1</accession>
<dbReference type="Proteomes" id="UP000031036">
    <property type="component" value="Unassembled WGS sequence"/>
</dbReference>
<dbReference type="AlphaFoldDB" id="A0A0B2ULF1"/>
<proteinExistence type="inferred from homology"/>
<dbReference type="GO" id="GO:0006429">
    <property type="term" value="P:leucyl-tRNA aminoacylation"/>
    <property type="evidence" value="ECO:0007669"/>
    <property type="project" value="InterPro"/>
</dbReference>
<dbReference type="GO" id="GO:0005524">
    <property type="term" value="F:ATP binding"/>
    <property type="evidence" value="ECO:0007669"/>
    <property type="project" value="InterPro"/>
</dbReference>
<sequence>MTLVICRRYALNIFKDAGDFVEDANFVFAMADAGILRLYNLLQWVRDMVTLREQNALRSGATHSFADRVFANQMNVAIDATAHNYELTLFKEALKTGFFEYHVLFSLLVILII</sequence>
<dbReference type="STRING" id="6265.A0A0B2ULF1"/>
<evidence type="ECO:0000256" key="1">
    <source>
        <dbReference type="ARBA" id="ARBA00005594"/>
    </source>
</evidence>
<dbReference type="OrthoDB" id="10249672at2759"/>
<name>A0A0B2ULF1_TOXCA</name>